<keyword evidence="3" id="KW-1185">Reference proteome</keyword>
<gene>
    <name evidence="2" type="ORF">EUTSA_v10002911mg</name>
</gene>
<dbReference type="Gene3D" id="1.20.1280.50">
    <property type="match status" value="1"/>
</dbReference>
<dbReference type="InterPro" id="IPR050796">
    <property type="entry name" value="SCF_F-box_component"/>
</dbReference>
<accession>V4L0S3</accession>
<evidence type="ECO:0000313" key="3">
    <source>
        <dbReference type="Proteomes" id="UP000030689"/>
    </source>
</evidence>
<evidence type="ECO:0000313" key="2">
    <source>
        <dbReference type="EMBL" id="ESQ37224.1"/>
    </source>
</evidence>
<dbReference type="Pfam" id="PF00646">
    <property type="entry name" value="F-box"/>
    <property type="match status" value="1"/>
</dbReference>
<name>V4L0S3_EUTSA</name>
<dbReference type="Proteomes" id="UP000030689">
    <property type="component" value="Unassembled WGS sequence"/>
</dbReference>
<reference evidence="2 3" key="1">
    <citation type="journal article" date="2013" name="Front. Plant Sci.">
        <title>The Reference Genome of the Halophytic Plant Eutrema salsugineum.</title>
        <authorList>
            <person name="Yang R."/>
            <person name="Jarvis D.E."/>
            <person name="Chen H."/>
            <person name="Beilstein M.A."/>
            <person name="Grimwood J."/>
            <person name="Jenkins J."/>
            <person name="Shu S."/>
            <person name="Prochnik S."/>
            <person name="Xin M."/>
            <person name="Ma C."/>
            <person name="Schmutz J."/>
            <person name="Wing R.A."/>
            <person name="Mitchell-Olds T."/>
            <person name="Schumaker K.S."/>
            <person name="Wang X."/>
        </authorList>
    </citation>
    <scope>NUCLEOTIDE SEQUENCE [LARGE SCALE GENOMIC DNA]</scope>
</reference>
<dbReference type="EMBL" id="KI517609">
    <property type="protein sequence ID" value="ESQ37224.1"/>
    <property type="molecule type" value="Genomic_DNA"/>
</dbReference>
<dbReference type="OrthoDB" id="1098411at2759"/>
<organism evidence="2 3">
    <name type="scientific">Eutrema salsugineum</name>
    <name type="common">Saltwater cress</name>
    <name type="synonym">Sisymbrium salsugineum</name>
    <dbReference type="NCBI Taxonomy" id="72664"/>
    <lineage>
        <taxon>Eukaryota</taxon>
        <taxon>Viridiplantae</taxon>
        <taxon>Streptophyta</taxon>
        <taxon>Embryophyta</taxon>
        <taxon>Tracheophyta</taxon>
        <taxon>Spermatophyta</taxon>
        <taxon>Magnoliopsida</taxon>
        <taxon>eudicotyledons</taxon>
        <taxon>Gunneridae</taxon>
        <taxon>Pentapetalae</taxon>
        <taxon>rosids</taxon>
        <taxon>malvids</taxon>
        <taxon>Brassicales</taxon>
        <taxon>Brassicaceae</taxon>
        <taxon>Eutremeae</taxon>
        <taxon>Eutrema</taxon>
    </lineage>
</organism>
<dbReference type="Pfam" id="PF07734">
    <property type="entry name" value="FBA_1"/>
    <property type="match status" value="1"/>
</dbReference>
<dbReference type="InterPro" id="IPR001810">
    <property type="entry name" value="F-box_dom"/>
</dbReference>
<sequence length="167" mass="19504">MSYLPSELVEEILSRVPAISLIRLRSTCKQWKALFNDRGFTEKHFSKAPKQSLGLLVMLKESRIFSMNVMTLSFADPSSNETKVPLVPNYYFEQVNIFQVFHCSGLLLCTTKDNGLVVWNPCLEETRWIQPKTDNERYLWSSFFLGYENNKFCHTYKILRCDLLSVE</sequence>
<dbReference type="PANTHER" id="PTHR31672:SF13">
    <property type="entry name" value="F-BOX PROTEIN CPR30-LIKE"/>
    <property type="match status" value="1"/>
</dbReference>
<dbReference type="InterPro" id="IPR017451">
    <property type="entry name" value="F-box-assoc_interact_dom"/>
</dbReference>
<dbReference type="SUPFAM" id="SSF81383">
    <property type="entry name" value="F-box domain"/>
    <property type="match status" value="1"/>
</dbReference>
<dbReference type="InterPro" id="IPR006527">
    <property type="entry name" value="F-box-assoc_dom_typ1"/>
</dbReference>
<feature type="domain" description="F-box" evidence="1">
    <location>
        <begin position="1"/>
        <end position="48"/>
    </location>
</feature>
<dbReference type="PROSITE" id="PS50181">
    <property type="entry name" value="FBOX"/>
    <property type="match status" value="1"/>
</dbReference>
<dbReference type="InterPro" id="IPR036047">
    <property type="entry name" value="F-box-like_dom_sf"/>
</dbReference>
<dbReference type="AlphaFoldDB" id="V4L0S3"/>
<dbReference type="NCBIfam" id="TIGR01640">
    <property type="entry name" value="F_box_assoc_1"/>
    <property type="match status" value="1"/>
</dbReference>
<dbReference type="SMART" id="SM00256">
    <property type="entry name" value="FBOX"/>
    <property type="match status" value="1"/>
</dbReference>
<proteinExistence type="predicted"/>
<dbReference type="STRING" id="72664.V4L0S3"/>
<dbReference type="PANTHER" id="PTHR31672">
    <property type="entry name" value="BNACNNG10540D PROTEIN"/>
    <property type="match status" value="1"/>
</dbReference>
<dbReference type="KEGG" id="eus:EUTSA_v10002911mg"/>
<protein>
    <recommendedName>
        <fullName evidence="1">F-box domain-containing protein</fullName>
    </recommendedName>
</protein>
<dbReference type="CDD" id="cd22157">
    <property type="entry name" value="F-box_AtFBW1-like"/>
    <property type="match status" value="1"/>
</dbReference>
<dbReference type="Gramene" id="ESQ37224">
    <property type="protein sequence ID" value="ESQ37224"/>
    <property type="gene ID" value="EUTSA_v10002911mg"/>
</dbReference>
<evidence type="ECO:0000259" key="1">
    <source>
        <dbReference type="PROSITE" id="PS50181"/>
    </source>
</evidence>